<reference evidence="3 4" key="1">
    <citation type="submission" date="2018-03" db="EMBL/GenBank/DDBJ databases">
        <title>Genomic Encyclopedia of Archaeal and Bacterial Type Strains, Phase II (KMG-II): from individual species to whole genera.</title>
        <authorList>
            <person name="Goeker M."/>
        </authorList>
    </citation>
    <scope>NUCLEOTIDE SEQUENCE [LARGE SCALE GENOMIC DNA]</scope>
    <source>
        <strain evidence="3 4">DSM 45211</strain>
    </source>
</reference>
<keyword evidence="2" id="KW-1133">Transmembrane helix</keyword>
<keyword evidence="2" id="KW-0472">Membrane</keyword>
<evidence type="ECO:0000256" key="2">
    <source>
        <dbReference type="SAM" id="Phobius"/>
    </source>
</evidence>
<feature type="region of interest" description="Disordered" evidence="1">
    <location>
        <begin position="68"/>
        <end position="94"/>
    </location>
</feature>
<keyword evidence="2" id="KW-0812">Transmembrane</keyword>
<dbReference type="Proteomes" id="UP000243528">
    <property type="component" value="Unassembled WGS sequence"/>
</dbReference>
<organism evidence="3 4">
    <name type="scientific">Haloactinopolyspora alba</name>
    <dbReference type="NCBI Taxonomy" id="648780"/>
    <lineage>
        <taxon>Bacteria</taxon>
        <taxon>Bacillati</taxon>
        <taxon>Actinomycetota</taxon>
        <taxon>Actinomycetes</taxon>
        <taxon>Jiangellales</taxon>
        <taxon>Jiangellaceae</taxon>
        <taxon>Haloactinopolyspora</taxon>
    </lineage>
</organism>
<proteinExistence type="predicted"/>
<gene>
    <name evidence="3" type="ORF">CLV30_104161</name>
</gene>
<protein>
    <submittedName>
        <fullName evidence="3">Uncharacterized protein</fullName>
    </submittedName>
</protein>
<evidence type="ECO:0000313" key="4">
    <source>
        <dbReference type="Proteomes" id="UP000243528"/>
    </source>
</evidence>
<dbReference type="EMBL" id="PYGE01000004">
    <property type="protein sequence ID" value="PSL05295.1"/>
    <property type="molecule type" value="Genomic_DNA"/>
</dbReference>
<name>A0A2P8E739_9ACTN</name>
<sequence>MPDHDPALARRMVTTVRRHGLWLLVALVALSGLAAVGAIVSSRPDTGDVSLPSGPPAQDVHAAKVSAAFPSRPPQPPAPRDRSPTAPATNESARSWAAVARGFGRTFTRTGLGQEAWFAALSSWLTDDQAARYRNVPIADIPTGTLTGVRIDAPGDSDTTGGVLTYDTGMVLEVGLVHDEAAGGWLVATVAPASTAPR</sequence>
<accession>A0A2P8E739</accession>
<feature type="transmembrane region" description="Helical" evidence="2">
    <location>
        <begin position="21"/>
        <end position="40"/>
    </location>
</feature>
<dbReference type="OrthoDB" id="5188063at2"/>
<dbReference type="RefSeq" id="WP_106536548.1">
    <property type="nucleotide sequence ID" value="NZ_ML142899.1"/>
</dbReference>
<dbReference type="AlphaFoldDB" id="A0A2P8E739"/>
<evidence type="ECO:0000313" key="3">
    <source>
        <dbReference type="EMBL" id="PSL05295.1"/>
    </source>
</evidence>
<keyword evidence="4" id="KW-1185">Reference proteome</keyword>
<comment type="caution">
    <text evidence="3">The sequence shown here is derived from an EMBL/GenBank/DDBJ whole genome shotgun (WGS) entry which is preliminary data.</text>
</comment>
<evidence type="ECO:0000256" key="1">
    <source>
        <dbReference type="SAM" id="MobiDB-lite"/>
    </source>
</evidence>